<name>A0A1Z4VUP5_9GAMM</name>
<dbReference type="EMBL" id="AP018052">
    <property type="protein sequence ID" value="BAZ95347.1"/>
    <property type="molecule type" value="Genomic_DNA"/>
</dbReference>
<dbReference type="Pfam" id="PF13767">
    <property type="entry name" value="DUF4168"/>
    <property type="match status" value="1"/>
</dbReference>
<dbReference type="KEGG" id="ttc:FOKN1_2990"/>
<keyword evidence="2" id="KW-0732">Signal</keyword>
<organism evidence="4 5">
    <name type="scientific">Thiohalobacter thiocyanaticus</name>
    <dbReference type="NCBI Taxonomy" id="585455"/>
    <lineage>
        <taxon>Bacteria</taxon>
        <taxon>Pseudomonadati</taxon>
        <taxon>Pseudomonadota</taxon>
        <taxon>Gammaproteobacteria</taxon>
        <taxon>Thiohalobacterales</taxon>
        <taxon>Thiohalobacteraceae</taxon>
        <taxon>Thiohalobacter</taxon>
    </lineage>
</organism>
<dbReference type="Proteomes" id="UP000218765">
    <property type="component" value="Chromosome"/>
</dbReference>
<reference evidence="4 5" key="1">
    <citation type="submission" date="2017-05" db="EMBL/GenBank/DDBJ databases">
        <title>Thiocyanate degradation by Thiohalobacter thiocyanaticus FOKN1.</title>
        <authorList>
            <person name="Oshiki M."/>
            <person name="Fukushima T."/>
            <person name="Kawano S."/>
            <person name="Nakagawa J."/>
        </authorList>
    </citation>
    <scope>NUCLEOTIDE SEQUENCE [LARGE SCALE GENOMIC DNA]</scope>
    <source>
        <strain evidence="4 5">FOKN1</strain>
    </source>
</reference>
<feature type="compositionally biased region" description="Low complexity" evidence="1">
    <location>
        <begin position="37"/>
        <end position="54"/>
    </location>
</feature>
<dbReference type="InterPro" id="IPR025433">
    <property type="entry name" value="DUF4168"/>
</dbReference>
<evidence type="ECO:0000259" key="3">
    <source>
        <dbReference type="Pfam" id="PF13767"/>
    </source>
</evidence>
<feature type="domain" description="DUF4168" evidence="3">
    <location>
        <begin position="58"/>
        <end position="134"/>
    </location>
</feature>
<gene>
    <name evidence="4" type="ORF">FOKN1_2990</name>
</gene>
<evidence type="ECO:0000313" key="4">
    <source>
        <dbReference type="EMBL" id="BAZ95347.1"/>
    </source>
</evidence>
<dbReference type="AlphaFoldDB" id="A0A1Z4VUP5"/>
<proteinExistence type="predicted"/>
<accession>A0A1Z4VUP5</accession>
<dbReference type="RefSeq" id="WP_096367342.1">
    <property type="nucleotide sequence ID" value="NZ_AP018052.1"/>
</dbReference>
<keyword evidence="5" id="KW-1185">Reference proteome</keyword>
<evidence type="ECO:0000313" key="5">
    <source>
        <dbReference type="Proteomes" id="UP000218765"/>
    </source>
</evidence>
<feature type="signal peptide" evidence="2">
    <location>
        <begin position="1"/>
        <end position="24"/>
    </location>
</feature>
<feature type="chain" id="PRO_5012509536" description="DUF4168 domain-containing protein" evidence="2">
    <location>
        <begin position="25"/>
        <end position="138"/>
    </location>
</feature>
<dbReference type="OrthoDB" id="5787313at2"/>
<feature type="region of interest" description="Disordered" evidence="1">
    <location>
        <begin position="27"/>
        <end position="56"/>
    </location>
</feature>
<evidence type="ECO:0000256" key="2">
    <source>
        <dbReference type="SAM" id="SignalP"/>
    </source>
</evidence>
<sequence>MIKSVLAPVAIALCGLGLSFSAQAQEYGQGQGGGYPQQGQPPAAQQPGGATAPQVDLSDQEISQFKAAFDEISTIRQAYAGELQNAEDPNKARELQQRAQSEMVEAVEDSGLSVQDYNRIAGAIQQDPELRSQVLGTN</sequence>
<protein>
    <recommendedName>
        <fullName evidence="3">DUF4168 domain-containing protein</fullName>
    </recommendedName>
</protein>
<evidence type="ECO:0000256" key="1">
    <source>
        <dbReference type="SAM" id="MobiDB-lite"/>
    </source>
</evidence>